<dbReference type="CDD" id="cd00387">
    <property type="entry name" value="Ribosomal_L7_L12"/>
    <property type="match status" value="1"/>
</dbReference>
<feature type="compositionally biased region" description="Low complexity" evidence="4">
    <location>
        <begin position="30"/>
        <end position="42"/>
    </location>
</feature>
<dbReference type="InterPro" id="IPR008932">
    <property type="entry name" value="Ribosomal_bL12_oligo"/>
</dbReference>
<dbReference type="PANTHER" id="PTHR45987">
    <property type="entry name" value="39S RIBOSOMAL PROTEIN L12"/>
    <property type="match status" value="1"/>
</dbReference>
<keyword evidence="8" id="KW-1185">Reference proteome</keyword>
<accession>A0A166DW88</accession>
<feature type="domain" description="Large ribosomal subunit protein bL12 oligomerization" evidence="6">
    <location>
        <begin position="55"/>
        <end position="99"/>
    </location>
</feature>
<evidence type="ECO:0000256" key="2">
    <source>
        <dbReference type="ARBA" id="ARBA00022980"/>
    </source>
</evidence>
<comment type="similarity">
    <text evidence="1">Belongs to the bacterial ribosomal protein bL12 family.</text>
</comment>
<dbReference type="Gene3D" id="3.30.1390.10">
    <property type="match status" value="1"/>
</dbReference>
<organism evidence="7 8">
    <name type="scientific">Sistotremastrum suecicum HHB10207 ss-3</name>
    <dbReference type="NCBI Taxonomy" id="1314776"/>
    <lineage>
        <taxon>Eukaryota</taxon>
        <taxon>Fungi</taxon>
        <taxon>Dikarya</taxon>
        <taxon>Basidiomycota</taxon>
        <taxon>Agaricomycotina</taxon>
        <taxon>Agaricomycetes</taxon>
        <taxon>Sistotremastrales</taxon>
        <taxon>Sistotremastraceae</taxon>
        <taxon>Sistotremastrum</taxon>
    </lineage>
</organism>
<keyword evidence="2" id="KW-0689">Ribosomal protein</keyword>
<dbReference type="InterPro" id="IPR036235">
    <property type="entry name" value="Ribosomal_bL12_oligo_N_sf"/>
</dbReference>
<dbReference type="HAMAP" id="MF_00368">
    <property type="entry name" value="Ribosomal_bL12"/>
    <property type="match status" value="1"/>
</dbReference>
<dbReference type="Pfam" id="PF16320">
    <property type="entry name" value="Ribosomal_L12_N"/>
    <property type="match status" value="1"/>
</dbReference>
<dbReference type="SUPFAM" id="SSF48300">
    <property type="entry name" value="Ribosomal protein L7/12, oligomerisation (N-terminal) domain"/>
    <property type="match status" value="1"/>
</dbReference>
<dbReference type="OrthoDB" id="250175at2759"/>
<dbReference type="PANTHER" id="PTHR45987:SF4">
    <property type="entry name" value="LARGE RIBOSOMAL SUBUNIT PROTEIN BL12M"/>
    <property type="match status" value="1"/>
</dbReference>
<dbReference type="GO" id="GO:0005762">
    <property type="term" value="C:mitochondrial large ribosomal subunit"/>
    <property type="evidence" value="ECO:0007669"/>
    <property type="project" value="TreeGrafter"/>
</dbReference>
<dbReference type="InterPro" id="IPR000206">
    <property type="entry name" value="Ribosomal_bL12"/>
</dbReference>
<evidence type="ECO:0000259" key="5">
    <source>
        <dbReference type="Pfam" id="PF00542"/>
    </source>
</evidence>
<evidence type="ECO:0000256" key="4">
    <source>
        <dbReference type="SAM" id="MobiDB-lite"/>
    </source>
</evidence>
<dbReference type="GO" id="GO:0003735">
    <property type="term" value="F:structural constituent of ribosome"/>
    <property type="evidence" value="ECO:0007669"/>
    <property type="project" value="InterPro"/>
</dbReference>
<dbReference type="EMBL" id="KV428054">
    <property type="protein sequence ID" value="KZT38958.1"/>
    <property type="molecule type" value="Genomic_DNA"/>
</dbReference>
<dbReference type="STRING" id="1314776.A0A166DW88"/>
<dbReference type="Pfam" id="PF00542">
    <property type="entry name" value="Ribosomal_L12"/>
    <property type="match status" value="1"/>
</dbReference>
<name>A0A166DW88_9AGAM</name>
<evidence type="ECO:0000313" key="8">
    <source>
        <dbReference type="Proteomes" id="UP000076798"/>
    </source>
</evidence>
<dbReference type="AlphaFoldDB" id="A0A166DW88"/>
<proteinExistence type="inferred from homology"/>
<evidence type="ECO:0000256" key="3">
    <source>
        <dbReference type="ARBA" id="ARBA00023274"/>
    </source>
</evidence>
<dbReference type="InterPro" id="IPR013823">
    <property type="entry name" value="Ribosomal_bL12_C"/>
</dbReference>
<evidence type="ECO:0000256" key="1">
    <source>
        <dbReference type="ARBA" id="ARBA00007197"/>
    </source>
</evidence>
<dbReference type="SUPFAM" id="SSF54736">
    <property type="entry name" value="ClpS-like"/>
    <property type="match status" value="1"/>
</dbReference>
<feature type="domain" description="Large ribosomal subunit protein bL12 C-terminal" evidence="5">
    <location>
        <begin position="118"/>
        <end position="186"/>
    </location>
</feature>
<evidence type="ECO:0000313" key="7">
    <source>
        <dbReference type="EMBL" id="KZT38958.1"/>
    </source>
</evidence>
<reference evidence="7 8" key="1">
    <citation type="journal article" date="2016" name="Mol. Biol. Evol.">
        <title>Comparative Genomics of Early-Diverging Mushroom-Forming Fungi Provides Insights into the Origins of Lignocellulose Decay Capabilities.</title>
        <authorList>
            <person name="Nagy L.G."/>
            <person name="Riley R."/>
            <person name="Tritt A."/>
            <person name="Adam C."/>
            <person name="Daum C."/>
            <person name="Floudas D."/>
            <person name="Sun H."/>
            <person name="Yadav J.S."/>
            <person name="Pangilinan J."/>
            <person name="Larsson K.H."/>
            <person name="Matsuura K."/>
            <person name="Barry K."/>
            <person name="Labutti K."/>
            <person name="Kuo R."/>
            <person name="Ohm R.A."/>
            <person name="Bhattacharya S.S."/>
            <person name="Shirouzu T."/>
            <person name="Yoshinaga Y."/>
            <person name="Martin F.M."/>
            <person name="Grigoriev I.V."/>
            <person name="Hibbett D.S."/>
        </authorList>
    </citation>
    <scope>NUCLEOTIDE SEQUENCE [LARGE SCALE GENOMIC DNA]</scope>
    <source>
        <strain evidence="7 8">HHB10207 ss-3</strain>
    </source>
</reference>
<dbReference type="GO" id="GO:0003729">
    <property type="term" value="F:mRNA binding"/>
    <property type="evidence" value="ECO:0007669"/>
    <property type="project" value="TreeGrafter"/>
</dbReference>
<gene>
    <name evidence="7" type="ORF">SISSUDRAFT_702582</name>
</gene>
<keyword evidence="3" id="KW-0687">Ribonucleoprotein</keyword>
<protein>
    <submittedName>
        <fullName evidence="7">ClpS-like protein</fullName>
    </submittedName>
</protein>
<dbReference type="Gene3D" id="1.20.5.710">
    <property type="entry name" value="Single helix bin"/>
    <property type="match status" value="1"/>
</dbReference>
<dbReference type="Proteomes" id="UP000076798">
    <property type="component" value="Unassembled WGS sequence"/>
</dbReference>
<dbReference type="InterPro" id="IPR014719">
    <property type="entry name" value="Ribosomal_bL12_C/ClpS-like"/>
</dbReference>
<feature type="region of interest" description="Disordered" evidence="4">
    <location>
        <begin position="23"/>
        <end position="53"/>
    </location>
</feature>
<evidence type="ECO:0000259" key="6">
    <source>
        <dbReference type="Pfam" id="PF16320"/>
    </source>
</evidence>
<sequence length="186" mass="19854">MASCCRASLSKIARRTSLHSRQTISRRCMASTSAAPAATSSSTPPPPPSSPLNPKIDKLVDEISGLTLLQAADLVSLLKSRLNIQDIALPAASAAPAAAPVAEDDAPVEEKPKEKTIFNVKLEAFDAASKAKIIKEIKALIPNLNLMEAKKFVESLPRVMKENLPKEEAEKLKETFVALGATVTLE</sequence>
<dbReference type="GO" id="GO:0006412">
    <property type="term" value="P:translation"/>
    <property type="evidence" value="ECO:0007669"/>
    <property type="project" value="InterPro"/>
</dbReference>
<dbReference type="FunFam" id="3.30.1390.10:FF:000001">
    <property type="entry name" value="50S ribosomal protein L7/L12"/>
    <property type="match status" value="1"/>
</dbReference>